<evidence type="ECO:0000313" key="2">
    <source>
        <dbReference type="Proteomes" id="UP001732700"/>
    </source>
</evidence>
<evidence type="ECO:0000313" key="1">
    <source>
        <dbReference type="EnsemblPlants" id="AVESA.00010b.r2.5CG0889690.1.CDS.1"/>
    </source>
</evidence>
<name>A0ACD5XWI4_AVESA</name>
<reference evidence="1" key="1">
    <citation type="submission" date="2021-05" db="EMBL/GenBank/DDBJ databases">
        <authorList>
            <person name="Scholz U."/>
            <person name="Mascher M."/>
            <person name="Fiebig A."/>
        </authorList>
    </citation>
    <scope>NUCLEOTIDE SEQUENCE [LARGE SCALE GENOMIC DNA]</scope>
</reference>
<reference evidence="1" key="2">
    <citation type="submission" date="2025-09" db="UniProtKB">
        <authorList>
            <consortium name="EnsemblPlants"/>
        </authorList>
    </citation>
    <scope>IDENTIFICATION</scope>
</reference>
<dbReference type="EnsemblPlants" id="AVESA.00010b.r2.5CG0889690.1">
    <property type="protein sequence ID" value="AVESA.00010b.r2.5CG0889690.1.CDS.1"/>
    <property type="gene ID" value="AVESA.00010b.r2.5CG0889690"/>
</dbReference>
<protein>
    <submittedName>
        <fullName evidence="1">Uncharacterized protein</fullName>
    </submittedName>
</protein>
<keyword evidence="2" id="KW-1185">Reference proteome</keyword>
<proteinExistence type="predicted"/>
<accession>A0ACD5XWI4</accession>
<dbReference type="Proteomes" id="UP001732700">
    <property type="component" value="Chromosome 5C"/>
</dbReference>
<sequence>MRTSLLLFLAGAAVLYVVAATPTAAVGGEWQPIGNVSDPHVQGLGKCAVYEQNKVTNCGLMFAKVVSGKVQTSSGTRYLLDVDALRLNGSHKIYQAEVVDQSSGGSACKLVSFGPNC</sequence>
<organism evidence="1 2">
    <name type="scientific">Avena sativa</name>
    <name type="common">Oat</name>
    <dbReference type="NCBI Taxonomy" id="4498"/>
    <lineage>
        <taxon>Eukaryota</taxon>
        <taxon>Viridiplantae</taxon>
        <taxon>Streptophyta</taxon>
        <taxon>Embryophyta</taxon>
        <taxon>Tracheophyta</taxon>
        <taxon>Spermatophyta</taxon>
        <taxon>Magnoliopsida</taxon>
        <taxon>Liliopsida</taxon>
        <taxon>Poales</taxon>
        <taxon>Poaceae</taxon>
        <taxon>BOP clade</taxon>
        <taxon>Pooideae</taxon>
        <taxon>Poodae</taxon>
        <taxon>Poeae</taxon>
        <taxon>Poeae Chloroplast Group 1 (Aveneae type)</taxon>
        <taxon>Aveninae</taxon>
        <taxon>Avena</taxon>
    </lineage>
</organism>